<feature type="domain" description="SAM" evidence="3">
    <location>
        <begin position="912"/>
        <end position="956"/>
    </location>
</feature>
<feature type="compositionally biased region" description="Low complexity" evidence="2">
    <location>
        <begin position="1965"/>
        <end position="1975"/>
    </location>
</feature>
<feature type="region of interest" description="Disordered" evidence="2">
    <location>
        <begin position="1784"/>
        <end position="1859"/>
    </location>
</feature>
<evidence type="ECO:0000313" key="5">
    <source>
        <dbReference type="EMBL" id="EDQ89809.1"/>
    </source>
</evidence>
<evidence type="ECO:0000256" key="2">
    <source>
        <dbReference type="SAM" id="MobiDB-lite"/>
    </source>
</evidence>
<dbReference type="InterPro" id="IPR013761">
    <property type="entry name" value="SAM/pointed_sf"/>
</dbReference>
<feature type="compositionally biased region" description="Low complexity" evidence="2">
    <location>
        <begin position="1634"/>
        <end position="1656"/>
    </location>
</feature>
<proteinExistence type="predicted"/>
<protein>
    <recommendedName>
        <fullName evidence="7">Calmodulin</fullName>
    </recommendedName>
</protein>
<evidence type="ECO:0000259" key="3">
    <source>
        <dbReference type="PROSITE" id="PS50105"/>
    </source>
</evidence>
<gene>
    <name evidence="5" type="ORF">MONBRDRAFT_24942</name>
</gene>
<feature type="region of interest" description="Disordered" evidence="2">
    <location>
        <begin position="1415"/>
        <end position="1435"/>
    </location>
</feature>
<dbReference type="STRING" id="81824.A9UY73"/>
<dbReference type="SUPFAM" id="SSF54001">
    <property type="entry name" value="Cysteine proteinases"/>
    <property type="match status" value="1"/>
</dbReference>
<dbReference type="Proteomes" id="UP000001357">
    <property type="component" value="Unassembled WGS sequence"/>
</dbReference>
<dbReference type="Gene3D" id="3.90.70.10">
    <property type="entry name" value="Cysteine proteinases"/>
    <property type="match status" value="1"/>
</dbReference>
<dbReference type="EMBL" id="CH991549">
    <property type="protein sequence ID" value="EDQ89809.1"/>
    <property type="molecule type" value="Genomic_DNA"/>
</dbReference>
<dbReference type="eggNOG" id="KOG2128">
    <property type="taxonomic scope" value="Eukaryota"/>
</dbReference>
<dbReference type="PROSITE" id="PS50235">
    <property type="entry name" value="USP_3"/>
    <property type="match status" value="1"/>
</dbReference>
<feature type="compositionally biased region" description="Low complexity" evidence="2">
    <location>
        <begin position="1415"/>
        <end position="1425"/>
    </location>
</feature>
<evidence type="ECO:0000259" key="4">
    <source>
        <dbReference type="PROSITE" id="PS50235"/>
    </source>
</evidence>
<dbReference type="GO" id="GO:0004843">
    <property type="term" value="F:cysteine-type deubiquitinase activity"/>
    <property type="evidence" value="ECO:0007669"/>
    <property type="project" value="InterPro"/>
</dbReference>
<dbReference type="InterPro" id="IPR001660">
    <property type="entry name" value="SAM"/>
</dbReference>
<dbReference type="InParanoid" id="A9UY73"/>
<dbReference type="Gene3D" id="1.10.506.10">
    <property type="entry name" value="GTPase Activation - p120gap, domain 1"/>
    <property type="match status" value="1"/>
</dbReference>
<feature type="compositionally biased region" description="Low complexity" evidence="2">
    <location>
        <begin position="2100"/>
        <end position="2119"/>
    </location>
</feature>
<feature type="region of interest" description="Disordered" evidence="2">
    <location>
        <begin position="64"/>
        <end position="122"/>
    </location>
</feature>
<dbReference type="InterPro" id="IPR050164">
    <property type="entry name" value="Peptidase_C19"/>
</dbReference>
<dbReference type="InterPro" id="IPR018200">
    <property type="entry name" value="USP_CS"/>
</dbReference>
<dbReference type="Pfam" id="PF00536">
    <property type="entry name" value="SAM_1"/>
    <property type="match status" value="2"/>
</dbReference>
<dbReference type="GeneID" id="5890671"/>
<feature type="region of interest" description="Disordered" evidence="2">
    <location>
        <begin position="1634"/>
        <end position="1665"/>
    </location>
</feature>
<dbReference type="InterPro" id="IPR008936">
    <property type="entry name" value="Rho_GTPase_activation_prot"/>
</dbReference>
<evidence type="ECO:0000313" key="6">
    <source>
        <dbReference type="Proteomes" id="UP000001357"/>
    </source>
</evidence>
<feature type="region of interest" description="Disordered" evidence="2">
    <location>
        <begin position="1915"/>
        <end position="1975"/>
    </location>
</feature>
<feature type="domain" description="SAM" evidence="3">
    <location>
        <begin position="811"/>
        <end position="862"/>
    </location>
</feature>
<organism evidence="5 6">
    <name type="scientific">Monosiga brevicollis</name>
    <name type="common">Choanoflagellate</name>
    <dbReference type="NCBI Taxonomy" id="81824"/>
    <lineage>
        <taxon>Eukaryota</taxon>
        <taxon>Choanoflagellata</taxon>
        <taxon>Craspedida</taxon>
        <taxon>Salpingoecidae</taxon>
        <taxon>Monosiga</taxon>
    </lineage>
</organism>
<feature type="domain" description="SAM" evidence="3">
    <location>
        <begin position="1222"/>
        <end position="1286"/>
    </location>
</feature>
<dbReference type="Pfam" id="PF00612">
    <property type="entry name" value="IQ"/>
    <property type="match status" value="8"/>
</dbReference>
<dbReference type="InterPro" id="IPR000048">
    <property type="entry name" value="IQ_motif_EF-hand-BS"/>
</dbReference>
<evidence type="ECO:0000256" key="1">
    <source>
        <dbReference type="SAM" id="Coils"/>
    </source>
</evidence>
<dbReference type="CDD" id="cd02257">
    <property type="entry name" value="Peptidase_C19"/>
    <property type="match status" value="1"/>
</dbReference>
<dbReference type="eggNOG" id="KOG1868">
    <property type="taxonomic scope" value="Eukaryota"/>
</dbReference>
<dbReference type="Pfam" id="PF03836">
    <property type="entry name" value="RasGAP_C"/>
    <property type="match status" value="1"/>
</dbReference>
<feature type="compositionally biased region" description="Low complexity" evidence="2">
    <location>
        <begin position="1793"/>
        <end position="1805"/>
    </location>
</feature>
<dbReference type="SMART" id="SM00015">
    <property type="entry name" value="IQ"/>
    <property type="match status" value="9"/>
</dbReference>
<feature type="region of interest" description="Disordered" evidence="2">
    <location>
        <begin position="2093"/>
        <end position="2121"/>
    </location>
</feature>
<dbReference type="InterPro" id="IPR000593">
    <property type="entry name" value="RasGAP_C"/>
</dbReference>
<feature type="domain" description="SAM" evidence="3">
    <location>
        <begin position="1329"/>
        <end position="1393"/>
    </location>
</feature>
<dbReference type="PROSITE" id="PS00972">
    <property type="entry name" value="USP_1"/>
    <property type="match status" value="1"/>
</dbReference>
<dbReference type="Pfam" id="PF00443">
    <property type="entry name" value="UCH"/>
    <property type="match status" value="1"/>
</dbReference>
<feature type="coiled-coil region" evidence="1">
    <location>
        <begin position="122"/>
        <end position="446"/>
    </location>
</feature>
<dbReference type="CDD" id="cd09487">
    <property type="entry name" value="SAM_superfamily"/>
    <property type="match status" value="1"/>
</dbReference>
<dbReference type="PANTHER" id="PTHR24006">
    <property type="entry name" value="UBIQUITIN CARBOXYL-TERMINAL HYDROLASE"/>
    <property type="match status" value="1"/>
</dbReference>
<feature type="compositionally biased region" description="Polar residues" evidence="2">
    <location>
        <begin position="1809"/>
        <end position="1839"/>
    </location>
</feature>
<dbReference type="GO" id="GO:0016579">
    <property type="term" value="P:protein deubiquitination"/>
    <property type="evidence" value="ECO:0007669"/>
    <property type="project" value="InterPro"/>
</dbReference>
<dbReference type="FunFam" id="3.90.70.10:FF:000289">
    <property type="entry name" value="Ubiquitin carboxyl-terminal hydrolase 26"/>
    <property type="match status" value="1"/>
</dbReference>
<keyword evidence="6" id="KW-1185">Reference proteome</keyword>
<dbReference type="GO" id="GO:0007265">
    <property type="term" value="P:Ras protein signal transduction"/>
    <property type="evidence" value="ECO:0000318"/>
    <property type="project" value="GO_Central"/>
</dbReference>
<feature type="domain" description="USP" evidence="4">
    <location>
        <begin position="1982"/>
        <end position="2381"/>
    </location>
</feature>
<dbReference type="SMART" id="SM00454">
    <property type="entry name" value="SAM"/>
    <property type="match status" value="4"/>
</dbReference>
<dbReference type="RefSeq" id="XP_001745231.1">
    <property type="nucleotide sequence ID" value="XM_001745179.1"/>
</dbReference>
<sequence length="2395" mass="261453">MQTVKCFTEAVSLTTNLHLTRHAGWLQRQDFLFQLEFFEENEDAILIIQDAWRRYKQRKLAREQEEAERNKNNENGNTSGNEKAAETTVAEPTEVAEDVESDGTQRRATTNMDGAGGEGANVTNHEEAARAEAARAEAARQEAAATRIQASYRGFQGRKSAATLREAKAAEAAAAAEAARAEAARAEAARQEAAATRIQASYRGFQGRKSAATLREAKAAEAAAAAEAAREEAARAEAARQEAAATRIQASYRGFQGRKSAATLREAKAAEAAAAAEAAREEAARAEAARQEAAATRIQASYRGFQGRKSAATLREAKAAEAAAAAEAARAEAARAEAARQEAAATRIQASYRGFQGRKSAATLREAKAAEAAAAAEAAREEAARAEAARQEAAATRIQASYRGFQGRKSAATLREAKAAEAAAAAEAAREEAARAEAARQEAAATRIQASYRGLQGRKSAATLREAKAAEARAAAVHAPLQSQLADNPTLSSSTTLYTAHDITGFTVAEDFNHDMRHIIQLQAVWRGCLQRMRYRRLFDSPVTIQAIRAYMHILNGNAAECQLELELNATKRFVMIKADEITALEKQLALLDLEIGRKVRTEEAILHDVQVKGLLQPTLPANKVDLPSDSDGSDNLLHYRQLLFVLLHQPAIWNGLARAPDISAGDLLRLCRLVFNQGSGNHEQALLLGVCEHILETEIFDFPARLEDGLAQLGANANVAFAWQAAGSANASLGDSDDFEEILVQELVVWLDNMQSRAAARLKHESPAEEQAKNVPGEERDVISLLDGDEIRQAEATVQQLGLPSLVSNWSVPDVGRWLERDRFKAYSKRFESKEIDGRKLLALDSAALLDLGLLSTSARRLAEQIALLRAINEKAELAHAGPTSTGALVKTDGVSLEAPRYGCSGDPHDWTLTQVLTWLKRAGHDDAVSAFVQAEVSGANLSSLDAAALKMLGVHDPNRLEMDINALFSSTVEAGLSASSADDLPEELHLAFGLLRTLWSRRRNLRFGVCYLTGVLNKSLQRRYPQVARLEILRAAGLGFYYQYLRHAMQAALRRTLDKAELPSAEYDLVTQTAARSFELVRLAFLGERSFRTASVGLQADRRLYDRFFLQATSQLLDLTKHMTLTASLEEYFGLDEFSSFESAGSSTVYMSLVDLFRLHELLISNYDSFPARCRELLRPLLGAFEPRARKALPGMHLVPDFVSEATVDIELSKHFLARWQVEDVSSWLEDLQLNQYILPFATHLVNGKTLLKVKKAADFSKYGVVDYKDSMVLFRNLRHLRLRLAAAAAVEQPDRATASRSGLASVFSPWRRSQTPPSAPEGIKGWSAQECVVWLTKIGFERYESLFQDQKVTGKVLDAMEDGSGFERLGVRNVKDCMAMFRHLNAAKVHAGEAALPAAALNSSSRRESASSIASSVAGSDSPLTARRRQRRGPKDFYVPCADDFGRDARDLSRPLALDVVRSSAADVLDTRATSERLDHEALLAKTKKMVVDLLRQSEATSIPELLTERVTPVQEAGHRQFTARQQSQPGLNDKARTRALSIVGTSLKKLQSMATNNLETLSSAGLVQASNNYQDVLDGIAKDIRFHAHELRARPRELRKLREAKARMEVRLAELQERIESYRAIAKTLSATGGPPTSAGSSAGRPGAVGPSTHSLPNTAGVKTAKARKIGTQFGTHTFSGAKLKQKKVFHCLTASASVTLKEASSPGRFKLPLHFGAIKKSWLLYYSAFVIEEGRSPGGYPQLGNPTLRAFTHKKHGRNFGATRPQLDVRRIARKSTEFGFSTDDNIPPSSTTPTSTSRPAQLKLQQKAASRSPVSVTQSRLQNPTIQSPQISRASHKHASPDALAKSSERPASGSVLMRKLKVVEEVQEQQHKLTLENHAKAISTLHRTTAASPTRSPNVVDSLLRHGSSAQARNAASQAKLATPPAISFTDSEGDAHRPWLPQSKRAKWSSSNLPRKASSSGGASEGSVASVSFEGFRNVGNTCYLNAVLQSLLAVHCFVDDLREFATPERFAHSPTAPAQPSTVTCALQKLIKQIDQREKKQLAPIDPSAIKHCLAQTATAFEGWGQQDAHEFLSFLLDRLLAETEDEDTSEPGSPASAASTTSLAEAKLAPRSPSPINGLGIIPSNFGGELLHQRACTGCKRSSSWSEAFLVLSLELPSSNDPSATPPTLQKLLATSLAPEDVEYKCESCDCTTSRLTHRLSRLPRCLILHVKRFTYDLQWHSRRKLHQPIRLERSLQTSHVLARRIKGPVPVASAKSAALPDHPLKRVLFQSTDEASDEGQWLEEASTSETGIDCAVTPSSGSELHAASKYRIVAVTRHHGTTEGGHYIADVLDREHGWRVFDDSRVTKSDWGSVRRANERDGYLYFYVHDSCSAPHPAQANAHP</sequence>
<dbReference type="KEGG" id="mbr:MONBRDRAFT_24942"/>
<dbReference type="InterPro" id="IPR028889">
    <property type="entry name" value="USP"/>
</dbReference>
<accession>A9UY73</accession>
<feature type="compositionally biased region" description="Low complexity" evidence="2">
    <location>
        <begin position="73"/>
        <end position="93"/>
    </location>
</feature>
<dbReference type="InterPro" id="IPR038765">
    <property type="entry name" value="Papain-like_cys_pep_sf"/>
</dbReference>
<dbReference type="GO" id="GO:0007032">
    <property type="term" value="P:endosome organization"/>
    <property type="evidence" value="ECO:0000318"/>
    <property type="project" value="GO_Central"/>
</dbReference>
<feature type="compositionally biased region" description="Low complexity" evidence="2">
    <location>
        <begin position="1915"/>
        <end position="1929"/>
    </location>
</feature>
<name>A9UY73_MONBE</name>
<reference evidence="5 6" key="1">
    <citation type="journal article" date="2008" name="Nature">
        <title>The genome of the choanoflagellate Monosiga brevicollis and the origin of metazoans.</title>
        <authorList>
            <consortium name="JGI Sequencing"/>
            <person name="King N."/>
            <person name="Westbrook M.J."/>
            <person name="Young S.L."/>
            <person name="Kuo A."/>
            <person name="Abedin M."/>
            <person name="Chapman J."/>
            <person name="Fairclough S."/>
            <person name="Hellsten U."/>
            <person name="Isogai Y."/>
            <person name="Letunic I."/>
            <person name="Marr M."/>
            <person name="Pincus D."/>
            <person name="Putnam N."/>
            <person name="Rokas A."/>
            <person name="Wright K.J."/>
            <person name="Zuzow R."/>
            <person name="Dirks W."/>
            <person name="Good M."/>
            <person name="Goodstein D."/>
            <person name="Lemons D."/>
            <person name="Li W."/>
            <person name="Lyons J.B."/>
            <person name="Morris A."/>
            <person name="Nichols S."/>
            <person name="Richter D.J."/>
            <person name="Salamov A."/>
            <person name="Bork P."/>
            <person name="Lim W.A."/>
            <person name="Manning G."/>
            <person name="Miller W.T."/>
            <person name="McGinnis W."/>
            <person name="Shapiro H."/>
            <person name="Tjian R."/>
            <person name="Grigoriev I.V."/>
            <person name="Rokhsar D."/>
        </authorList>
    </citation>
    <scope>NUCLEOTIDE SEQUENCE [LARGE SCALE GENOMIC DNA]</scope>
    <source>
        <strain evidence="6">MX1 / ATCC 50154</strain>
    </source>
</reference>
<dbReference type="SUPFAM" id="SSF47769">
    <property type="entry name" value="SAM/Pointed domain"/>
    <property type="match status" value="4"/>
</dbReference>
<dbReference type="PROSITE" id="PS50105">
    <property type="entry name" value="SAM_DOMAIN"/>
    <property type="match status" value="4"/>
</dbReference>
<dbReference type="PROSITE" id="PS50096">
    <property type="entry name" value="IQ"/>
    <property type="match status" value="9"/>
</dbReference>
<dbReference type="InterPro" id="IPR001394">
    <property type="entry name" value="Peptidase_C19_UCH"/>
</dbReference>
<keyword evidence="1" id="KW-0175">Coiled coil</keyword>
<evidence type="ECO:0008006" key="7">
    <source>
        <dbReference type="Google" id="ProtNLM"/>
    </source>
</evidence>
<dbReference type="Gene3D" id="1.10.150.50">
    <property type="entry name" value="Transcription Factor, Ets-1"/>
    <property type="match status" value="4"/>
</dbReference>